<dbReference type="Pfam" id="PF02536">
    <property type="entry name" value="mTERF"/>
    <property type="match status" value="1"/>
</dbReference>
<evidence type="ECO:0000313" key="5">
    <source>
        <dbReference type="Proteomes" id="UP000027138"/>
    </source>
</evidence>
<name>A0A067K2H1_JATCU</name>
<dbReference type="InterPro" id="IPR038538">
    <property type="entry name" value="MTERF_sf"/>
</dbReference>
<proteinExistence type="inferred from homology"/>
<dbReference type="GO" id="GO:0003676">
    <property type="term" value="F:nucleic acid binding"/>
    <property type="evidence" value="ECO:0007669"/>
    <property type="project" value="InterPro"/>
</dbReference>
<reference evidence="4 5" key="1">
    <citation type="journal article" date="2014" name="PLoS ONE">
        <title>Global Analysis of Gene Expression Profiles in Physic Nut (Jatropha curcas L.) Seedlings Exposed to Salt Stress.</title>
        <authorList>
            <person name="Zhang L."/>
            <person name="Zhang C."/>
            <person name="Wu P."/>
            <person name="Chen Y."/>
            <person name="Li M."/>
            <person name="Jiang H."/>
            <person name="Wu G."/>
        </authorList>
    </citation>
    <scope>NUCLEOTIDE SEQUENCE [LARGE SCALE GENOMIC DNA]</scope>
    <source>
        <strain evidence="5">cv. GZQX0401</strain>
        <tissue evidence="4">Young leaves</tissue>
    </source>
</reference>
<dbReference type="InterPro" id="IPR003690">
    <property type="entry name" value="MTERF"/>
</dbReference>
<evidence type="ECO:0000313" key="4">
    <source>
        <dbReference type="EMBL" id="KDP26009.1"/>
    </source>
</evidence>
<evidence type="ECO:0000256" key="1">
    <source>
        <dbReference type="ARBA" id="ARBA00007692"/>
    </source>
</evidence>
<dbReference type="PANTHER" id="PTHR13068">
    <property type="entry name" value="CGI-12 PROTEIN-RELATED"/>
    <property type="match status" value="1"/>
</dbReference>
<keyword evidence="3" id="KW-0809">Transit peptide</keyword>
<dbReference type="STRING" id="180498.A0A067K2H1"/>
<dbReference type="GO" id="GO:0006353">
    <property type="term" value="P:DNA-templated transcription termination"/>
    <property type="evidence" value="ECO:0007669"/>
    <property type="project" value="UniProtKB-KW"/>
</dbReference>
<dbReference type="Proteomes" id="UP000027138">
    <property type="component" value="Unassembled WGS sequence"/>
</dbReference>
<keyword evidence="2" id="KW-0806">Transcription termination</keyword>
<keyword evidence="5" id="KW-1185">Reference proteome</keyword>
<comment type="similarity">
    <text evidence="1">Belongs to the mTERF family.</text>
</comment>
<dbReference type="OrthoDB" id="637682at2759"/>
<dbReference type="Gene3D" id="1.25.70.10">
    <property type="entry name" value="Transcription termination factor 3, mitochondrial"/>
    <property type="match status" value="1"/>
</dbReference>
<organism evidence="4 5">
    <name type="scientific">Jatropha curcas</name>
    <name type="common">Barbados nut</name>
    <dbReference type="NCBI Taxonomy" id="180498"/>
    <lineage>
        <taxon>Eukaryota</taxon>
        <taxon>Viridiplantae</taxon>
        <taxon>Streptophyta</taxon>
        <taxon>Embryophyta</taxon>
        <taxon>Tracheophyta</taxon>
        <taxon>Spermatophyta</taxon>
        <taxon>Magnoliopsida</taxon>
        <taxon>eudicotyledons</taxon>
        <taxon>Gunneridae</taxon>
        <taxon>Pentapetalae</taxon>
        <taxon>rosids</taxon>
        <taxon>fabids</taxon>
        <taxon>Malpighiales</taxon>
        <taxon>Euphorbiaceae</taxon>
        <taxon>Crotonoideae</taxon>
        <taxon>Jatropheae</taxon>
        <taxon>Jatropha</taxon>
    </lineage>
</organism>
<keyword evidence="2" id="KW-0804">Transcription</keyword>
<dbReference type="EMBL" id="KK914930">
    <property type="protein sequence ID" value="KDP26009.1"/>
    <property type="molecule type" value="Genomic_DNA"/>
</dbReference>
<accession>A0A067K2H1</accession>
<evidence type="ECO:0000256" key="2">
    <source>
        <dbReference type="ARBA" id="ARBA00022472"/>
    </source>
</evidence>
<protein>
    <submittedName>
        <fullName evidence="4">Uncharacterized protein</fullName>
    </submittedName>
</protein>
<sequence length="160" mass="18839">MGLNPLVLNFVVAIHAIRGFSKSTWEKKIDIYKKWGWSKEESIMAFGKHPWCMMASEKKIMAMMDFYINKMGQDSSYIAQSPVLLSLSLEKRVMPRCSVLKFLWSKRLIRPANLLWPLLISEERFLCKFVTPYEEEAPHLLKLYQQKSNLPRYEDMEKGD</sequence>
<dbReference type="PANTHER" id="PTHR13068:SF166">
    <property type="entry name" value="TRANSCRIPTION TERMINATION FACTOR MTERF15, MITOCHONDRIAL-LIKE"/>
    <property type="match status" value="1"/>
</dbReference>
<keyword evidence="2" id="KW-0805">Transcription regulation</keyword>
<dbReference type="SMART" id="SM00733">
    <property type="entry name" value="Mterf"/>
    <property type="match status" value="3"/>
</dbReference>
<dbReference type="AlphaFoldDB" id="A0A067K2H1"/>
<evidence type="ECO:0000256" key="3">
    <source>
        <dbReference type="ARBA" id="ARBA00022946"/>
    </source>
</evidence>
<gene>
    <name evidence="4" type="ORF">JCGZ_21042</name>
</gene>